<dbReference type="Proteomes" id="UP000187550">
    <property type="component" value="Unassembled WGS sequence"/>
</dbReference>
<protein>
    <submittedName>
        <fullName evidence="1">Uncharacterized protein</fullName>
    </submittedName>
</protein>
<evidence type="ECO:0000313" key="2">
    <source>
        <dbReference type="Proteomes" id="UP000187550"/>
    </source>
</evidence>
<proteinExistence type="predicted"/>
<dbReference type="EMBL" id="FTPL01000001">
    <property type="protein sequence ID" value="SIT67574.1"/>
    <property type="molecule type" value="Genomic_DNA"/>
</dbReference>
<name>A0A1U7PLH8_9BACI</name>
<keyword evidence="2" id="KW-1185">Reference proteome</keyword>
<dbReference type="AlphaFoldDB" id="A0A1U7PLH8"/>
<sequence length="51" mass="6207">MQHETAPYQEKSLYSTCATLRCIFSNYARYSTMAIVKKDFRRRYHVDRIEK</sequence>
<reference evidence="2" key="1">
    <citation type="submission" date="2017-01" db="EMBL/GenBank/DDBJ databases">
        <authorList>
            <person name="Varghese N."/>
            <person name="Submissions S."/>
        </authorList>
    </citation>
    <scope>NUCLEOTIDE SEQUENCE [LARGE SCALE GENOMIC DNA]</scope>
    <source>
        <strain evidence="2">MNA4</strain>
    </source>
</reference>
<accession>A0A1U7PLH8</accession>
<dbReference type="STRING" id="550447.SAMN05428946_0236"/>
<organism evidence="1 2">
    <name type="scientific">Edaphobacillus lindanitolerans</name>
    <dbReference type="NCBI Taxonomy" id="550447"/>
    <lineage>
        <taxon>Bacteria</taxon>
        <taxon>Bacillati</taxon>
        <taxon>Bacillota</taxon>
        <taxon>Bacilli</taxon>
        <taxon>Bacillales</taxon>
        <taxon>Bacillaceae</taxon>
        <taxon>Edaphobacillus</taxon>
    </lineage>
</organism>
<evidence type="ECO:0000313" key="1">
    <source>
        <dbReference type="EMBL" id="SIT67574.1"/>
    </source>
</evidence>
<gene>
    <name evidence="1" type="ORF">SAMN05428946_0236</name>
</gene>